<dbReference type="InterPro" id="IPR023095">
    <property type="entry name" value="Ade_MeTrfase_dom_2"/>
</dbReference>
<feature type="binding site" evidence="7">
    <location>
        <position position="27"/>
    </location>
    <ligand>
        <name>S-adenosyl-L-methionine</name>
        <dbReference type="ChEBI" id="CHEBI:59789"/>
    </ligand>
</feature>
<dbReference type="Proteomes" id="UP000199582">
    <property type="component" value="Unassembled WGS sequence"/>
</dbReference>
<evidence type="ECO:0000256" key="5">
    <source>
        <dbReference type="ARBA" id="ARBA00022691"/>
    </source>
</evidence>
<dbReference type="GO" id="GO:1904047">
    <property type="term" value="F:S-adenosyl-L-methionine binding"/>
    <property type="evidence" value="ECO:0007669"/>
    <property type="project" value="TreeGrafter"/>
</dbReference>
<comment type="similarity">
    <text evidence="1">Belongs to the N(4)/N(6)-methyltransferase family.</text>
</comment>
<feature type="binding site" evidence="7">
    <location>
        <position position="194"/>
    </location>
    <ligand>
        <name>S-adenosyl-L-methionine</name>
        <dbReference type="ChEBI" id="CHEBI:59789"/>
    </ligand>
</feature>
<dbReference type="EC" id="2.1.1.72" evidence="2"/>
<evidence type="ECO:0000256" key="6">
    <source>
        <dbReference type="ARBA" id="ARBA00047942"/>
    </source>
</evidence>
<dbReference type="GO" id="GO:0043565">
    <property type="term" value="F:sequence-specific DNA binding"/>
    <property type="evidence" value="ECO:0007669"/>
    <property type="project" value="TreeGrafter"/>
</dbReference>
<evidence type="ECO:0000313" key="8">
    <source>
        <dbReference type="EMBL" id="SEK35149.1"/>
    </source>
</evidence>
<dbReference type="PANTHER" id="PTHR30481">
    <property type="entry name" value="DNA ADENINE METHYLASE"/>
    <property type="match status" value="1"/>
</dbReference>
<protein>
    <recommendedName>
        <fullName evidence="2">site-specific DNA-methyltransferase (adenine-specific)</fullName>
        <ecNumber evidence="2">2.1.1.72</ecNumber>
    </recommendedName>
</protein>
<evidence type="ECO:0000256" key="3">
    <source>
        <dbReference type="ARBA" id="ARBA00022603"/>
    </source>
</evidence>
<dbReference type="PIRSF" id="PIRSF000398">
    <property type="entry name" value="M_m6A_EcoRV"/>
    <property type="match status" value="1"/>
</dbReference>
<dbReference type="InterPro" id="IPR012263">
    <property type="entry name" value="M_m6A_EcoRV"/>
</dbReference>
<keyword evidence="5" id="KW-0949">S-adenosyl-L-methionine</keyword>
<feature type="binding site" evidence="7">
    <location>
        <position position="23"/>
    </location>
    <ligand>
        <name>S-adenosyl-L-methionine</name>
        <dbReference type="ChEBI" id="CHEBI:59789"/>
    </ligand>
</feature>
<evidence type="ECO:0000313" key="9">
    <source>
        <dbReference type="Proteomes" id="UP000199582"/>
    </source>
</evidence>
<dbReference type="InterPro" id="IPR029063">
    <property type="entry name" value="SAM-dependent_MTases_sf"/>
</dbReference>
<keyword evidence="9" id="KW-1185">Reference proteome</keyword>
<organism evidence="8 9">
    <name type="scientific">Roseovarius azorensis</name>
    <dbReference type="NCBI Taxonomy" id="1287727"/>
    <lineage>
        <taxon>Bacteria</taxon>
        <taxon>Pseudomonadati</taxon>
        <taxon>Pseudomonadota</taxon>
        <taxon>Alphaproteobacteria</taxon>
        <taxon>Rhodobacterales</taxon>
        <taxon>Roseobacteraceae</taxon>
        <taxon>Roseovarius</taxon>
    </lineage>
</organism>
<dbReference type="EMBL" id="FOAG01000001">
    <property type="protein sequence ID" value="SEK35149.1"/>
    <property type="molecule type" value="Genomic_DNA"/>
</dbReference>
<dbReference type="STRING" id="1287727.SAMN05443999_101265"/>
<gene>
    <name evidence="8" type="ORF">SAMN05443999_101265</name>
</gene>
<sequence>MILYPMERDQLHPVHPVSPVAPWLGGKRNLARRIVTILDRIPHQTYAEPFVGMGGIFLRRTMRPRCEVINDAALDVSNLFRILQRHYPQFLEVLRFQLTTRAEFLRLVNTRADTLTDLERAARFLYLQRTAFGGKVSGQNFGVSKDRPGRFNLSTLEPMLEDLHTRMSGVVIECLDYAEFISRYDGPGTLFYLDPPYWGSENDYGKAMFARADFERLADQLAGLRGRFLMSINDVPEIRQVFSGFHMEEVSTTYTIGTKNDSRGQRSELLISSFGGVEGGV</sequence>
<accession>A0A1H7GAI1</accession>
<evidence type="ECO:0000256" key="1">
    <source>
        <dbReference type="ARBA" id="ARBA00006594"/>
    </source>
</evidence>
<comment type="catalytic activity">
    <reaction evidence="6">
        <text>a 2'-deoxyadenosine in DNA + S-adenosyl-L-methionine = an N(6)-methyl-2'-deoxyadenosine in DNA + S-adenosyl-L-homocysteine + H(+)</text>
        <dbReference type="Rhea" id="RHEA:15197"/>
        <dbReference type="Rhea" id="RHEA-COMP:12418"/>
        <dbReference type="Rhea" id="RHEA-COMP:12419"/>
        <dbReference type="ChEBI" id="CHEBI:15378"/>
        <dbReference type="ChEBI" id="CHEBI:57856"/>
        <dbReference type="ChEBI" id="CHEBI:59789"/>
        <dbReference type="ChEBI" id="CHEBI:90615"/>
        <dbReference type="ChEBI" id="CHEBI:90616"/>
        <dbReference type="EC" id="2.1.1.72"/>
    </reaction>
</comment>
<dbReference type="SUPFAM" id="SSF53335">
    <property type="entry name" value="S-adenosyl-L-methionine-dependent methyltransferases"/>
    <property type="match status" value="1"/>
</dbReference>
<dbReference type="Gene3D" id="3.40.50.150">
    <property type="entry name" value="Vaccinia Virus protein VP39"/>
    <property type="match status" value="1"/>
</dbReference>
<keyword evidence="3 8" id="KW-0489">Methyltransferase</keyword>
<proteinExistence type="inferred from homology"/>
<dbReference type="GO" id="GO:0009007">
    <property type="term" value="F:site-specific DNA-methyltransferase (adenine-specific) activity"/>
    <property type="evidence" value="ECO:0007669"/>
    <property type="project" value="UniProtKB-EC"/>
</dbReference>
<dbReference type="PRINTS" id="PR00505">
    <property type="entry name" value="D12N6MTFRASE"/>
</dbReference>
<name>A0A1H7GAI1_9RHOB</name>
<dbReference type="GO" id="GO:0032259">
    <property type="term" value="P:methylation"/>
    <property type="evidence" value="ECO:0007669"/>
    <property type="project" value="UniProtKB-KW"/>
</dbReference>
<dbReference type="InterPro" id="IPR012327">
    <property type="entry name" value="MeTrfase_D12"/>
</dbReference>
<feature type="binding site" evidence="7">
    <location>
        <position position="71"/>
    </location>
    <ligand>
        <name>S-adenosyl-L-methionine</name>
        <dbReference type="ChEBI" id="CHEBI:59789"/>
    </ligand>
</feature>
<evidence type="ECO:0000256" key="4">
    <source>
        <dbReference type="ARBA" id="ARBA00022679"/>
    </source>
</evidence>
<dbReference type="GO" id="GO:0006298">
    <property type="term" value="P:mismatch repair"/>
    <property type="evidence" value="ECO:0007669"/>
    <property type="project" value="TreeGrafter"/>
</dbReference>
<dbReference type="GO" id="GO:0009307">
    <property type="term" value="P:DNA restriction-modification system"/>
    <property type="evidence" value="ECO:0007669"/>
    <property type="project" value="InterPro"/>
</dbReference>
<keyword evidence="4" id="KW-0808">Transferase</keyword>
<dbReference type="Pfam" id="PF02086">
    <property type="entry name" value="MethyltransfD12"/>
    <property type="match status" value="1"/>
</dbReference>
<evidence type="ECO:0000256" key="7">
    <source>
        <dbReference type="PIRSR" id="PIRSR000398-1"/>
    </source>
</evidence>
<reference evidence="8 9" key="1">
    <citation type="submission" date="2016-10" db="EMBL/GenBank/DDBJ databases">
        <authorList>
            <person name="de Groot N.N."/>
        </authorList>
    </citation>
    <scope>NUCLEOTIDE SEQUENCE [LARGE SCALE GENOMIC DNA]</scope>
    <source>
        <strain evidence="8 9">DSM 100674</strain>
    </source>
</reference>
<dbReference type="PANTHER" id="PTHR30481:SF4">
    <property type="entry name" value="SITE-SPECIFIC DNA-METHYLTRANSFERASE (ADENINE-SPECIFIC)"/>
    <property type="match status" value="1"/>
</dbReference>
<dbReference type="Gene3D" id="1.10.1020.10">
    <property type="entry name" value="Adenine-specific Methyltransferase, Domain 2"/>
    <property type="match status" value="1"/>
</dbReference>
<evidence type="ECO:0000256" key="2">
    <source>
        <dbReference type="ARBA" id="ARBA00011900"/>
    </source>
</evidence>
<dbReference type="AlphaFoldDB" id="A0A1H7GAI1"/>